<evidence type="ECO:0000256" key="9">
    <source>
        <dbReference type="ARBA" id="ARBA00023237"/>
    </source>
</evidence>
<dbReference type="InterPro" id="IPR036942">
    <property type="entry name" value="Beta-barrel_TonB_sf"/>
</dbReference>
<evidence type="ECO:0000256" key="6">
    <source>
        <dbReference type="ARBA" id="ARBA00023065"/>
    </source>
</evidence>
<evidence type="ECO:0000256" key="13">
    <source>
        <dbReference type="SAM" id="SignalP"/>
    </source>
</evidence>
<evidence type="ECO:0000259" key="14">
    <source>
        <dbReference type="Pfam" id="PF00593"/>
    </source>
</evidence>
<feature type="domain" description="TonB-dependent receptor-like beta-barrel" evidence="14">
    <location>
        <begin position="186"/>
        <end position="566"/>
    </location>
</feature>
<comment type="similarity">
    <text evidence="10 12">Belongs to the TonB-dependent receptor family.</text>
</comment>
<dbReference type="Gene3D" id="2.40.170.20">
    <property type="entry name" value="TonB-dependent receptor, beta-barrel domain"/>
    <property type="match status" value="1"/>
</dbReference>
<dbReference type="PANTHER" id="PTHR30069">
    <property type="entry name" value="TONB-DEPENDENT OUTER MEMBRANE RECEPTOR"/>
    <property type="match status" value="1"/>
</dbReference>
<evidence type="ECO:0000256" key="3">
    <source>
        <dbReference type="ARBA" id="ARBA00022452"/>
    </source>
</evidence>
<keyword evidence="4 10" id="KW-0812">Transmembrane</keyword>
<dbReference type="EMBL" id="JAEDAH010000099">
    <property type="protein sequence ID" value="MCA6065159.1"/>
    <property type="molecule type" value="Genomic_DNA"/>
</dbReference>
<dbReference type="SUPFAM" id="SSF56935">
    <property type="entry name" value="Porins"/>
    <property type="match status" value="1"/>
</dbReference>
<dbReference type="Pfam" id="PF00593">
    <property type="entry name" value="TonB_dep_Rec_b-barrel"/>
    <property type="match status" value="1"/>
</dbReference>
<comment type="subcellular location">
    <subcellularLocation>
        <location evidence="1 10">Cell outer membrane</location>
        <topology evidence="1 10">Multi-pass membrane protein</topology>
    </subcellularLocation>
</comment>
<dbReference type="InterPro" id="IPR010917">
    <property type="entry name" value="TonB_rcpt_CS"/>
</dbReference>
<evidence type="ECO:0000256" key="4">
    <source>
        <dbReference type="ARBA" id="ARBA00022692"/>
    </source>
</evidence>
<organism evidence="16 17">
    <name type="scientific">Thalassolituus marinus</name>
    <dbReference type="NCBI Taxonomy" id="671053"/>
    <lineage>
        <taxon>Bacteria</taxon>
        <taxon>Pseudomonadati</taxon>
        <taxon>Pseudomonadota</taxon>
        <taxon>Gammaproteobacteria</taxon>
        <taxon>Oceanospirillales</taxon>
        <taxon>Oceanospirillaceae</taxon>
        <taxon>Thalassolituus</taxon>
    </lineage>
</organism>
<dbReference type="PROSITE" id="PS01156">
    <property type="entry name" value="TONB_DEPENDENT_REC_2"/>
    <property type="match status" value="1"/>
</dbReference>
<keyword evidence="2 10" id="KW-0813">Transport</keyword>
<feature type="chain" id="PRO_5047488625" evidence="13">
    <location>
        <begin position="19"/>
        <end position="592"/>
    </location>
</feature>
<gene>
    <name evidence="16" type="ORF">I9W95_16280</name>
</gene>
<evidence type="ECO:0000313" key="16">
    <source>
        <dbReference type="EMBL" id="MCA6065159.1"/>
    </source>
</evidence>
<dbReference type="InterPro" id="IPR000531">
    <property type="entry name" value="Beta-barrel_TonB"/>
</dbReference>
<keyword evidence="8 10" id="KW-0472">Membrane</keyword>
<dbReference type="InterPro" id="IPR039426">
    <property type="entry name" value="TonB-dep_rcpt-like"/>
</dbReference>
<protein>
    <submittedName>
        <fullName evidence="16">TonB-dependent receptor</fullName>
    </submittedName>
</protein>
<comment type="caution">
    <text evidence="16">The sequence shown here is derived from an EMBL/GenBank/DDBJ whole genome shotgun (WGS) entry which is preliminary data.</text>
</comment>
<evidence type="ECO:0000256" key="12">
    <source>
        <dbReference type="RuleBase" id="RU003357"/>
    </source>
</evidence>
<keyword evidence="16" id="KW-0675">Receptor</keyword>
<reference evidence="16 17" key="1">
    <citation type="submission" date="2020-12" db="EMBL/GenBank/DDBJ databases">
        <title>Novel Thalassolituus-related marine hydrocarbonoclastic bacteria mediated algae-derived hydrocarbons mineralization in twilight zone of the northern South China Sea.</title>
        <authorList>
            <person name="Dong C."/>
        </authorList>
    </citation>
    <scope>NUCLEOTIDE SEQUENCE [LARGE SCALE GENOMIC DNA]</scope>
    <source>
        <strain evidence="16 17">IMCC1826</strain>
    </source>
</reference>
<keyword evidence="17" id="KW-1185">Reference proteome</keyword>
<feature type="signal peptide" evidence="13">
    <location>
        <begin position="1"/>
        <end position="18"/>
    </location>
</feature>
<keyword evidence="7 12" id="KW-0798">TonB box</keyword>
<dbReference type="InterPro" id="IPR037066">
    <property type="entry name" value="Plug_dom_sf"/>
</dbReference>
<evidence type="ECO:0000256" key="8">
    <source>
        <dbReference type="ARBA" id="ARBA00023136"/>
    </source>
</evidence>
<feature type="domain" description="TonB-dependent receptor plug" evidence="15">
    <location>
        <begin position="45"/>
        <end position="142"/>
    </location>
</feature>
<keyword evidence="3 10" id="KW-1134">Transmembrane beta strand</keyword>
<evidence type="ECO:0000256" key="10">
    <source>
        <dbReference type="PROSITE-ProRule" id="PRU01360"/>
    </source>
</evidence>
<sequence length="592" mass="64735">MKKSLLTAALLSTMTAYADTTELALQTVTATRLPENVINDSQFITIDRAAIELSNAHSLTELLSLEAGFQFTRNGGHLNTTNLYINGLDNKRILVLVNGERVGSGTSGAADLQLIAPSQVERVEIIRGTRGALYGADAQGGVINIITRKNNDGSEVALALGSDESREVSINSRTTINDTQLYAALQHDQSGGYDVKADDERDNDGYKRYGLSAGVSQRINDQQNVSVDYQRNQGKSEYDGNNQFDNTTDFVNQALSAAYRYNDGRLSLNASAGRSEDNSWSYKGSESRGDGGLFATTKNTASLISSYQLNDHHSVIIGGDYLSADVSESDTSYDEKNDSTSGVLTGYRYQKGILALELGARYDDNNRFGDFSSFNSSATVTTEKGTVFSAGHATAFRTPTFNDLYYPGFGNPQLKPEHSRVWSAGIAQSYASGALQLNGQRAIFSNQIAYDENWEANNIGKSSVKSVSLVWQQDWSQFVSSKISQEWIDAKNDETGDRLRRISPRASKAVIYYCVDAITAQTEILYFEGAPKTDGGARLESYSLLNVSLNYHLTSAASLGLRVDNLVDREYQNISGYNAPGRNWMATARYAF</sequence>
<feature type="short sequence motif" description="TonB C-terminal box" evidence="11">
    <location>
        <begin position="575"/>
        <end position="592"/>
    </location>
</feature>
<evidence type="ECO:0000259" key="15">
    <source>
        <dbReference type="Pfam" id="PF07715"/>
    </source>
</evidence>
<dbReference type="Pfam" id="PF07715">
    <property type="entry name" value="Plug"/>
    <property type="match status" value="1"/>
</dbReference>
<keyword evidence="9 10" id="KW-0998">Cell outer membrane</keyword>
<evidence type="ECO:0000256" key="11">
    <source>
        <dbReference type="PROSITE-ProRule" id="PRU10144"/>
    </source>
</evidence>
<dbReference type="PROSITE" id="PS52016">
    <property type="entry name" value="TONB_DEPENDENT_REC_3"/>
    <property type="match status" value="1"/>
</dbReference>
<dbReference type="Proteomes" id="UP000714380">
    <property type="component" value="Unassembled WGS sequence"/>
</dbReference>
<evidence type="ECO:0000313" key="17">
    <source>
        <dbReference type="Proteomes" id="UP000714380"/>
    </source>
</evidence>
<dbReference type="InterPro" id="IPR012910">
    <property type="entry name" value="Plug_dom"/>
</dbReference>
<dbReference type="Gene3D" id="2.170.130.10">
    <property type="entry name" value="TonB-dependent receptor, plug domain"/>
    <property type="match status" value="1"/>
</dbReference>
<proteinExistence type="inferred from homology"/>
<accession>A0ABS7ZTX5</accession>
<keyword evidence="5 13" id="KW-0732">Signal</keyword>
<dbReference type="PANTHER" id="PTHR30069:SF53">
    <property type="entry name" value="COLICIN I RECEPTOR-RELATED"/>
    <property type="match status" value="1"/>
</dbReference>
<keyword evidence="6" id="KW-0406">Ion transport</keyword>
<dbReference type="RefSeq" id="WP_225676826.1">
    <property type="nucleotide sequence ID" value="NZ_JAEDAH010000099.1"/>
</dbReference>
<evidence type="ECO:0000256" key="5">
    <source>
        <dbReference type="ARBA" id="ARBA00022729"/>
    </source>
</evidence>
<evidence type="ECO:0000256" key="1">
    <source>
        <dbReference type="ARBA" id="ARBA00004571"/>
    </source>
</evidence>
<evidence type="ECO:0000256" key="2">
    <source>
        <dbReference type="ARBA" id="ARBA00022448"/>
    </source>
</evidence>
<name>A0ABS7ZTX5_9GAMM</name>
<evidence type="ECO:0000256" key="7">
    <source>
        <dbReference type="ARBA" id="ARBA00023077"/>
    </source>
</evidence>